<feature type="non-terminal residue" evidence="2">
    <location>
        <position position="605"/>
    </location>
</feature>
<keyword evidence="3" id="KW-1185">Reference proteome</keyword>
<feature type="compositionally biased region" description="Low complexity" evidence="1">
    <location>
        <begin position="468"/>
        <end position="480"/>
    </location>
</feature>
<feature type="compositionally biased region" description="Polar residues" evidence="1">
    <location>
        <begin position="343"/>
        <end position="357"/>
    </location>
</feature>
<feature type="compositionally biased region" description="Low complexity" evidence="1">
    <location>
        <begin position="500"/>
        <end position="514"/>
    </location>
</feature>
<feature type="compositionally biased region" description="Polar residues" evidence="1">
    <location>
        <begin position="515"/>
        <end position="536"/>
    </location>
</feature>
<evidence type="ECO:0000256" key="1">
    <source>
        <dbReference type="SAM" id="MobiDB-lite"/>
    </source>
</evidence>
<feature type="compositionally biased region" description="Low complexity" evidence="1">
    <location>
        <begin position="392"/>
        <end position="403"/>
    </location>
</feature>
<sequence>MSEKRKEVRYIAQKFANAILAYASPRIKVAVYQTFPTALGKNAIVEAELEAKSYLDMGGKDTPGQSNTSAIFNPDSDESRVEQVFEQFRAKCQYYSKLGERLGSPAGNPSNTVVLPTLIAIYVTAVLEHVAEYVLQIASTVADRQGHADMVTVREVYVALQEDRQIEHTFETMILKSQLQKRFRNSLIMPGTGSKPEEQQPATVKRSGSWGKQLRLGNADKPKLDVQLPTDIEDGDIPIDPNRPQFGDWDTPPDAESKKKKKNEFEALFSSGETMKVSLTPNRLRTIEVHRKAGGTNAANAVNGNTASRSSSRATSVLGGRFHSRRPSNGQSGNNPVPALARKTSQGLSAADSNNPATPAVPAIPSNVAATRPEYQGLGIADKQDKMENGRSSTTTLDSHLTLPGVTTSRNNASQSGSKSTSDLSQSLGSNLSKTSSNPDEPPVTPTSETGSTKKENPIKSFMGRLGRSSTHRSSTDSNSPVASSPTSVRSFTVTGQPQTSSGSGSASNSTNGSIYSGHSGQTSILSSTPISTYDASPQQHSQKQQVPQSTSPVPQSRVLSQDSRANVATISGFPLPPEPGSPVTSINRRGSASLLSNASSPSLN</sequence>
<feature type="compositionally biased region" description="Polar residues" evidence="1">
    <location>
        <begin position="481"/>
        <end position="499"/>
    </location>
</feature>
<evidence type="ECO:0000313" key="2">
    <source>
        <dbReference type="EMBL" id="KAF9949717.1"/>
    </source>
</evidence>
<dbReference type="Gene3D" id="1.10.20.10">
    <property type="entry name" value="Histone, subunit A"/>
    <property type="match status" value="1"/>
</dbReference>
<evidence type="ECO:0000313" key="3">
    <source>
        <dbReference type="Proteomes" id="UP000749646"/>
    </source>
</evidence>
<dbReference type="GO" id="GO:0046982">
    <property type="term" value="F:protein heterodimerization activity"/>
    <property type="evidence" value="ECO:0007669"/>
    <property type="project" value="InterPro"/>
</dbReference>
<dbReference type="EMBL" id="JAAAHW010007261">
    <property type="protein sequence ID" value="KAF9949717.1"/>
    <property type="molecule type" value="Genomic_DNA"/>
</dbReference>
<reference evidence="2" key="1">
    <citation type="journal article" date="2020" name="Fungal Divers.">
        <title>Resolving the Mortierellaceae phylogeny through synthesis of multi-gene phylogenetics and phylogenomics.</title>
        <authorList>
            <person name="Vandepol N."/>
            <person name="Liber J."/>
            <person name="Desiro A."/>
            <person name="Na H."/>
            <person name="Kennedy M."/>
            <person name="Barry K."/>
            <person name="Grigoriev I.V."/>
            <person name="Miller A.N."/>
            <person name="O'Donnell K."/>
            <person name="Stajich J.E."/>
            <person name="Bonito G."/>
        </authorList>
    </citation>
    <scope>NUCLEOTIDE SEQUENCE</scope>
    <source>
        <strain evidence="2">MES-2147</strain>
    </source>
</reference>
<feature type="compositionally biased region" description="Low complexity" evidence="1">
    <location>
        <begin position="592"/>
        <end position="605"/>
    </location>
</feature>
<feature type="region of interest" description="Disordered" evidence="1">
    <location>
        <begin position="295"/>
        <end position="605"/>
    </location>
</feature>
<name>A0A9P6LXR6_9FUNG</name>
<dbReference type="AlphaFoldDB" id="A0A9P6LXR6"/>
<feature type="compositionally biased region" description="Polar residues" evidence="1">
    <location>
        <begin position="560"/>
        <end position="570"/>
    </location>
</feature>
<comment type="caution">
    <text evidence="2">The sequence shown here is derived from an EMBL/GenBank/DDBJ whole genome shotgun (WGS) entry which is preliminary data.</text>
</comment>
<protein>
    <submittedName>
        <fullName evidence="2">Uncharacterized protein</fullName>
    </submittedName>
</protein>
<organism evidence="2 3">
    <name type="scientific">Modicella reniformis</name>
    <dbReference type="NCBI Taxonomy" id="1440133"/>
    <lineage>
        <taxon>Eukaryota</taxon>
        <taxon>Fungi</taxon>
        <taxon>Fungi incertae sedis</taxon>
        <taxon>Mucoromycota</taxon>
        <taxon>Mortierellomycotina</taxon>
        <taxon>Mortierellomycetes</taxon>
        <taxon>Mortierellales</taxon>
        <taxon>Mortierellaceae</taxon>
        <taxon>Modicella</taxon>
    </lineage>
</organism>
<accession>A0A9P6LXR6</accession>
<feature type="compositionally biased region" description="Polar residues" evidence="1">
    <location>
        <begin position="405"/>
        <end position="439"/>
    </location>
</feature>
<feature type="region of interest" description="Disordered" evidence="1">
    <location>
        <begin position="190"/>
        <end position="259"/>
    </location>
</feature>
<dbReference type="OrthoDB" id="5382203at2759"/>
<dbReference type="Proteomes" id="UP000749646">
    <property type="component" value="Unassembled WGS sequence"/>
</dbReference>
<gene>
    <name evidence="2" type="ORF">BGZ65_007109</name>
</gene>
<proteinExistence type="predicted"/>
<feature type="compositionally biased region" description="Low complexity" evidence="1">
    <location>
        <begin position="537"/>
        <end position="559"/>
    </location>
</feature>
<feature type="compositionally biased region" description="Low complexity" evidence="1">
    <location>
        <begin position="295"/>
        <end position="316"/>
    </location>
</feature>
<dbReference type="InterPro" id="IPR009072">
    <property type="entry name" value="Histone-fold"/>
</dbReference>